<evidence type="ECO:0000256" key="2">
    <source>
        <dbReference type="ARBA" id="ARBA00001936"/>
    </source>
</evidence>
<feature type="binding site" evidence="10 14">
    <location>
        <begin position="141"/>
        <end position="144"/>
    </location>
    <ligand>
        <name>substrate</name>
    </ligand>
</feature>
<dbReference type="GO" id="GO:0046872">
    <property type="term" value="F:metal ion binding"/>
    <property type="evidence" value="ECO:0007669"/>
    <property type="project" value="UniProtKB-UniRule"/>
</dbReference>
<dbReference type="Proteomes" id="UP000824169">
    <property type="component" value="Unassembled WGS sequence"/>
</dbReference>
<dbReference type="Gene3D" id="3.20.20.70">
    <property type="entry name" value="Aldolase class I"/>
    <property type="match status" value="1"/>
</dbReference>
<feature type="binding site" evidence="14">
    <location>
        <position position="177"/>
    </location>
    <ligand>
        <name>substrate</name>
    </ligand>
</feature>
<evidence type="ECO:0000256" key="12">
    <source>
        <dbReference type="PIRSR" id="PIRSR001461-1"/>
    </source>
</evidence>
<keyword evidence="13" id="KW-0170">Cobalt</keyword>
<feature type="binding site" evidence="10 14">
    <location>
        <begin position="197"/>
        <end position="198"/>
    </location>
    <ligand>
        <name>substrate</name>
    </ligand>
</feature>
<dbReference type="AlphaFoldDB" id="A0A9D1P1Q5"/>
<dbReference type="GO" id="GO:0005737">
    <property type="term" value="C:cytoplasm"/>
    <property type="evidence" value="ECO:0007669"/>
    <property type="project" value="UniProtKB-ARBA"/>
</dbReference>
<keyword evidence="13" id="KW-0862">Zinc</keyword>
<comment type="similarity">
    <text evidence="6 10 11">Belongs to the ribulose-phosphate 3-epimerase family.</text>
</comment>
<dbReference type="CDD" id="cd00429">
    <property type="entry name" value="RPE"/>
    <property type="match status" value="1"/>
</dbReference>
<comment type="caution">
    <text evidence="15">The sequence shown here is derived from an EMBL/GenBank/DDBJ whole genome shotgun (WGS) entry which is preliminary data.</text>
</comment>
<dbReference type="FunFam" id="3.20.20.70:FF:000004">
    <property type="entry name" value="Ribulose-phosphate 3-epimerase"/>
    <property type="match status" value="1"/>
</dbReference>
<keyword evidence="13" id="KW-0464">Manganese</keyword>
<evidence type="ECO:0000256" key="11">
    <source>
        <dbReference type="PIRNR" id="PIRNR001461"/>
    </source>
</evidence>
<protein>
    <recommendedName>
        <fullName evidence="7 10">Ribulose-phosphate 3-epimerase</fullName>
        <ecNumber evidence="7 10">5.1.3.1</ecNumber>
    </recommendedName>
</protein>
<sequence>MYELAPSMLSADFNRLGEQLNFLERQGCRWLHIDVMDGDFVPSISFGMPVIQSIRRESHLFFDVHMMVEYPEKYVETMKQCGADQLTVHAEACRHLDRTLASIREAGMRAGVALNPATPLENIQYVYDRLDMVLLMTVNPGYGGQSYLPAMTEKIRELRKRLDAAGYEKVDIEVDGGINRDTADTVLEAGASILVAGSAVFQGDMEDNLRFFRERLEAYSGGGR</sequence>
<evidence type="ECO:0000256" key="9">
    <source>
        <dbReference type="ARBA" id="ARBA00023235"/>
    </source>
</evidence>
<dbReference type="InterPro" id="IPR026019">
    <property type="entry name" value="Ribul_P_3_epim"/>
</dbReference>
<organism evidence="15 16">
    <name type="scientific">Candidatus Scatomonas pullistercoris</name>
    <dbReference type="NCBI Taxonomy" id="2840920"/>
    <lineage>
        <taxon>Bacteria</taxon>
        <taxon>Bacillati</taxon>
        <taxon>Bacillota</taxon>
        <taxon>Clostridia</taxon>
        <taxon>Lachnospirales</taxon>
        <taxon>Lachnospiraceae</taxon>
        <taxon>Lachnospiraceae incertae sedis</taxon>
        <taxon>Candidatus Scatomonas</taxon>
    </lineage>
</organism>
<evidence type="ECO:0000256" key="1">
    <source>
        <dbReference type="ARBA" id="ARBA00001782"/>
    </source>
</evidence>
<proteinExistence type="inferred from homology"/>
<evidence type="ECO:0000256" key="7">
    <source>
        <dbReference type="ARBA" id="ARBA00013188"/>
    </source>
</evidence>
<dbReference type="HAMAP" id="MF_02227">
    <property type="entry name" value="RPE"/>
    <property type="match status" value="1"/>
</dbReference>
<name>A0A9D1P1Q5_9FIRM</name>
<dbReference type="PIRSF" id="PIRSF001461">
    <property type="entry name" value="RPE"/>
    <property type="match status" value="1"/>
</dbReference>
<comment type="cofactor">
    <cofactor evidence="3">
        <name>Co(2+)</name>
        <dbReference type="ChEBI" id="CHEBI:48828"/>
    </cofactor>
</comment>
<evidence type="ECO:0000256" key="4">
    <source>
        <dbReference type="ARBA" id="ARBA00001947"/>
    </source>
</evidence>
<feature type="binding site" evidence="10 13">
    <location>
        <position position="34"/>
    </location>
    <ligand>
        <name>a divalent metal cation</name>
        <dbReference type="ChEBI" id="CHEBI:60240"/>
    </ligand>
</feature>
<evidence type="ECO:0000256" key="10">
    <source>
        <dbReference type="HAMAP-Rule" id="MF_02227"/>
    </source>
</evidence>
<evidence type="ECO:0000256" key="13">
    <source>
        <dbReference type="PIRSR" id="PIRSR001461-2"/>
    </source>
</evidence>
<evidence type="ECO:0000256" key="14">
    <source>
        <dbReference type="PIRSR" id="PIRSR001461-3"/>
    </source>
</evidence>
<dbReference type="GO" id="GO:0019323">
    <property type="term" value="P:pentose catabolic process"/>
    <property type="evidence" value="ECO:0007669"/>
    <property type="project" value="UniProtKB-UniRule"/>
</dbReference>
<evidence type="ECO:0000313" key="16">
    <source>
        <dbReference type="Proteomes" id="UP000824169"/>
    </source>
</evidence>
<evidence type="ECO:0000256" key="8">
    <source>
        <dbReference type="ARBA" id="ARBA00022723"/>
    </source>
</evidence>
<dbReference type="SUPFAM" id="SSF51366">
    <property type="entry name" value="Ribulose-phoshate binding barrel"/>
    <property type="match status" value="1"/>
</dbReference>
<comment type="cofactor">
    <cofactor evidence="10 13">
        <name>a divalent metal cation</name>
        <dbReference type="ChEBI" id="CHEBI:60240"/>
    </cofactor>
    <text evidence="10 13">Binds 1 divalent metal cation per subunit.</text>
</comment>
<keyword evidence="9 10" id="KW-0413">Isomerase</keyword>
<feature type="binding site" evidence="10 13">
    <location>
        <position position="32"/>
    </location>
    <ligand>
        <name>a divalent metal cation</name>
        <dbReference type="ChEBI" id="CHEBI:60240"/>
    </ligand>
</feature>
<comment type="catalytic activity">
    <reaction evidence="1 10 11">
        <text>D-ribulose 5-phosphate = D-xylulose 5-phosphate</text>
        <dbReference type="Rhea" id="RHEA:13677"/>
        <dbReference type="ChEBI" id="CHEBI:57737"/>
        <dbReference type="ChEBI" id="CHEBI:58121"/>
        <dbReference type="EC" id="5.1.3.1"/>
    </reaction>
</comment>
<feature type="binding site" evidence="10 13">
    <location>
        <position position="175"/>
    </location>
    <ligand>
        <name>a divalent metal cation</name>
        <dbReference type="ChEBI" id="CHEBI:60240"/>
    </ligand>
</feature>
<feature type="binding site" evidence="10 13">
    <location>
        <position position="65"/>
    </location>
    <ligand>
        <name>a divalent metal cation</name>
        <dbReference type="ChEBI" id="CHEBI:60240"/>
    </ligand>
</feature>
<comment type="cofactor">
    <cofactor evidence="2">
        <name>Mn(2+)</name>
        <dbReference type="ChEBI" id="CHEBI:29035"/>
    </cofactor>
</comment>
<comment type="pathway">
    <text evidence="10">Carbohydrate degradation.</text>
</comment>
<evidence type="ECO:0000256" key="3">
    <source>
        <dbReference type="ARBA" id="ARBA00001941"/>
    </source>
</evidence>
<comment type="function">
    <text evidence="10">Catalyzes the reversible epimerization of D-ribulose 5-phosphate to D-xylulose 5-phosphate.</text>
</comment>
<dbReference type="PANTHER" id="PTHR11749">
    <property type="entry name" value="RIBULOSE-5-PHOSPHATE-3-EPIMERASE"/>
    <property type="match status" value="1"/>
</dbReference>
<feature type="active site" description="Proton donor" evidence="10 12">
    <location>
        <position position="175"/>
    </location>
</feature>
<feature type="active site" description="Proton acceptor" evidence="10 12">
    <location>
        <position position="34"/>
    </location>
</feature>
<keyword evidence="10 11" id="KW-0119">Carbohydrate metabolism</keyword>
<dbReference type="GO" id="GO:0004750">
    <property type="term" value="F:D-ribulose-phosphate 3-epimerase activity"/>
    <property type="evidence" value="ECO:0007669"/>
    <property type="project" value="UniProtKB-UniRule"/>
</dbReference>
<dbReference type="Pfam" id="PF00834">
    <property type="entry name" value="Ribul_P_3_epim"/>
    <property type="match status" value="1"/>
</dbReference>
<reference evidence="15" key="2">
    <citation type="journal article" date="2021" name="PeerJ">
        <title>Extensive microbial diversity within the chicken gut microbiome revealed by metagenomics and culture.</title>
        <authorList>
            <person name="Gilroy R."/>
            <person name="Ravi A."/>
            <person name="Getino M."/>
            <person name="Pursley I."/>
            <person name="Horton D.L."/>
            <person name="Alikhan N.F."/>
            <person name="Baker D."/>
            <person name="Gharbi K."/>
            <person name="Hall N."/>
            <person name="Watson M."/>
            <person name="Adriaenssens E.M."/>
            <person name="Foster-Nyarko E."/>
            <person name="Jarju S."/>
            <person name="Secka A."/>
            <person name="Antonio M."/>
            <person name="Oren A."/>
            <person name="Chaudhuri R.R."/>
            <person name="La Ragione R."/>
            <person name="Hildebrand F."/>
            <person name="Pallen M.J."/>
        </authorList>
    </citation>
    <scope>NUCLEOTIDE SEQUENCE</scope>
    <source>
        <strain evidence="15">CHK188-20938</strain>
    </source>
</reference>
<dbReference type="InterPro" id="IPR011060">
    <property type="entry name" value="RibuloseP-bd_barrel"/>
</dbReference>
<evidence type="ECO:0000256" key="5">
    <source>
        <dbReference type="ARBA" id="ARBA00001954"/>
    </source>
</evidence>
<keyword evidence="8 10" id="KW-0479">Metal-binding</keyword>
<accession>A0A9D1P1Q5</accession>
<feature type="binding site" evidence="10 14">
    <location>
        <position position="7"/>
    </location>
    <ligand>
        <name>substrate</name>
    </ligand>
</feature>
<dbReference type="NCBIfam" id="NF004076">
    <property type="entry name" value="PRK05581.1-4"/>
    <property type="match status" value="1"/>
</dbReference>
<dbReference type="InterPro" id="IPR000056">
    <property type="entry name" value="Ribul_P_3_epim-like"/>
</dbReference>
<comment type="cofactor">
    <cofactor evidence="5">
        <name>Fe(2+)</name>
        <dbReference type="ChEBI" id="CHEBI:29033"/>
    </cofactor>
</comment>
<gene>
    <name evidence="10 15" type="primary">rpe</name>
    <name evidence="15" type="ORF">IAB71_03720</name>
</gene>
<dbReference type="EMBL" id="DVOO01000011">
    <property type="protein sequence ID" value="HIV24885.1"/>
    <property type="molecule type" value="Genomic_DNA"/>
</dbReference>
<feature type="binding site" evidence="10 14">
    <location>
        <position position="65"/>
    </location>
    <ligand>
        <name>substrate</name>
    </ligand>
</feature>
<dbReference type="NCBIfam" id="TIGR01163">
    <property type="entry name" value="rpe"/>
    <property type="match status" value="1"/>
</dbReference>
<dbReference type="InterPro" id="IPR013785">
    <property type="entry name" value="Aldolase_TIM"/>
</dbReference>
<evidence type="ECO:0000256" key="6">
    <source>
        <dbReference type="ARBA" id="ARBA00009541"/>
    </source>
</evidence>
<comment type="cofactor">
    <cofactor evidence="4">
        <name>Zn(2+)</name>
        <dbReference type="ChEBI" id="CHEBI:29105"/>
    </cofactor>
</comment>
<dbReference type="GO" id="GO:0006098">
    <property type="term" value="P:pentose-phosphate shunt"/>
    <property type="evidence" value="ECO:0007669"/>
    <property type="project" value="UniProtKB-UniRule"/>
</dbReference>
<dbReference type="EC" id="5.1.3.1" evidence="7 10"/>
<reference evidence="15" key="1">
    <citation type="submission" date="2020-10" db="EMBL/GenBank/DDBJ databases">
        <authorList>
            <person name="Gilroy R."/>
        </authorList>
    </citation>
    <scope>NUCLEOTIDE SEQUENCE</scope>
    <source>
        <strain evidence="15">CHK188-20938</strain>
    </source>
</reference>
<evidence type="ECO:0000313" key="15">
    <source>
        <dbReference type="EMBL" id="HIV24885.1"/>
    </source>
</evidence>
<feature type="binding site" evidence="10">
    <location>
        <begin position="175"/>
        <end position="177"/>
    </location>
    <ligand>
        <name>substrate</name>
    </ligand>
</feature>